<comment type="caution">
    <text evidence="2">The sequence shown here is derived from an EMBL/GenBank/DDBJ whole genome shotgun (WGS) entry which is preliminary data.</text>
</comment>
<feature type="compositionally biased region" description="Pro residues" evidence="1">
    <location>
        <begin position="8"/>
        <end position="36"/>
    </location>
</feature>
<organism evidence="2 3">
    <name type="scientific">Streptosporangium oxazolinicum</name>
    <dbReference type="NCBI Taxonomy" id="909287"/>
    <lineage>
        <taxon>Bacteria</taxon>
        <taxon>Bacillati</taxon>
        <taxon>Actinomycetota</taxon>
        <taxon>Actinomycetes</taxon>
        <taxon>Streptosporangiales</taxon>
        <taxon>Streptosporangiaceae</taxon>
        <taxon>Streptosporangium</taxon>
    </lineage>
</organism>
<keyword evidence="3" id="KW-1185">Reference proteome</keyword>
<feature type="region of interest" description="Disordered" evidence="1">
    <location>
        <begin position="146"/>
        <end position="220"/>
    </location>
</feature>
<reference evidence="3" key="1">
    <citation type="journal article" date="2019" name="Int. J. Syst. Evol. Microbiol.">
        <title>The Global Catalogue of Microorganisms (GCM) 10K type strain sequencing project: providing services to taxonomists for standard genome sequencing and annotation.</title>
        <authorList>
            <consortium name="The Broad Institute Genomics Platform"/>
            <consortium name="The Broad Institute Genome Sequencing Center for Infectious Disease"/>
            <person name="Wu L."/>
            <person name="Ma J."/>
        </authorList>
    </citation>
    <scope>NUCLEOTIDE SEQUENCE [LARGE SCALE GENOMIC DNA]</scope>
    <source>
        <strain evidence="3">JCM 17388</strain>
    </source>
</reference>
<accession>A0ABP8AHL8</accession>
<evidence type="ECO:0000256" key="1">
    <source>
        <dbReference type="SAM" id="MobiDB-lite"/>
    </source>
</evidence>
<sequence>MSETPTLTPTPSPTPTETPTPSPTTTTPPPKVPPLAFPGTLHGEFVLPAKDGCGFTVFAQTGEATALAEDSITVKSQDGFEKVYTIAETTKSLSGRRGNALREGDWVSVTATTSGETATAAYVFDLTRPSKKFWRDGGWWSANQWRPGSRWRTPAVCPTPPVETPTVPPPSEPPPPSTETPLPPTETPAPPTETPGVPTPEPTPTVTEPPTPTPTPTPTP</sequence>
<name>A0ABP8AHL8_9ACTN</name>
<proteinExistence type="predicted"/>
<protein>
    <submittedName>
        <fullName evidence="2">Uncharacterized protein</fullName>
    </submittedName>
</protein>
<gene>
    <name evidence="2" type="ORF">GCM10022252_12450</name>
</gene>
<dbReference type="Proteomes" id="UP001501251">
    <property type="component" value="Unassembled WGS sequence"/>
</dbReference>
<dbReference type="EMBL" id="BAABAQ010000002">
    <property type="protein sequence ID" value="GAA4184094.1"/>
    <property type="molecule type" value="Genomic_DNA"/>
</dbReference>
<feature type="compositionally biased region" description="Pro residues" evidence="1">
    <location>
        <begin position="157"/>
        <end position="220"/>
    </location>
</feature>
<evidence type="ECO:0000313" key="3">
    <source>
        <dbReference type="Proteomes" id="UP001501251"/>
    </source>
</evidence>
<dbReference type="PRINTS" id="PR01217">
    <property type="entry name" value="PRICHEXTENSN"/>
</dbReference>
<dbReference type="RefSeq" id="WP_344915880.1">
    <property type="nucleotide sequence ID" value="NZ_BAABAQ010000002.1"/>
</dbReference>
<evidence type="ECO:0000313" key="2">
    <source>
        <dbReference type="EMBL" id="GAA4184094.1"/>
    </source>
</evidence>
<feature type="region of interest" description="Disordered" evidence="1">
    <location>
        <begin position="1"/>
        <end position="37"/>
    </location>
</feature>